<gene>
    <name evidence="1" type="ORF">BLNAU_3356</name>
</gene>
<reference evidence="1 2" key="1">
    <citation type="journal article" date="2022" name="bioRxiv">
        <title>Genomics of Preaxostyla Flagellates Illuminates Evolutionary Transitions and the Path Towards Mitochondrial Loss.</title>
        <authorList>
            <person name="Novak L.V.F."/>
            <person name="Treitli S.C."/>
            <person name="Pyrih J."/>
            <person name="Halakuc P."/>
            <person name="Pipaliya S.V."/>
            <person name="Vacek V."/>
            <person name="Brzon O."/>
            <person name="Soukal P."/>
            <person name="Eme L."/>
            <person name="Dacks J.B."/>
            <person name="Karnkowska A."/>
            <person name="Elias M."/>
            <person name="Hampl V."/>
        </authorList>
    </citation>
    <scope>NUCLEOTIDE SEQUENCE [LARGE SCALE GENOMIC DNA]</scope>
    <source>
        <strain evidence="1">NAU3</strain>
        <tissue evidence="1">Gut</tissue>
    </source>
</reference>
<organism evidence="1 2">
    <name type="scientific">Blattamonas nauphoetae</name>
    <dbReference type="NCBI Taxonomy" id="2049346"/>
    <lineage>
        <taxon>Eukaryota</taxon>
        <taxon>Metamonada</taxon>
        <taxon>Preaxostyla</taxon>
        <taxon>Oxymonadida</taxon>
        <taxon>Blattamonas</taxon>
    </lineage>
</organism>
<keyword evidence="2" id="KW-1185">Reference proteome</keyword>
<dbReference type="Proteomes" id="UP001281761">
    <property type="component" value="Unassembled WGS sequence"/>
</dbReference>
<accession>A0ABQ9YCS7</accession>
<proteinExistence type="predicted"/>
<name>A0ABQ9YCS7_9EUKA</name>
<comment type="caution">
    <text evidence="1">The sequence shown here is derived from an EMBL/GenBank/DDBJ whole genome shotgun (WGS) entry which is preliminary data.</text>
</comment>
<dbReference type="SUPFAM" id="SSF48371">
    <property type="entry name" value="ARM repeat"/>
    <property type="match status" value="1"/>
</dbReference>
<evidence type="ECO:0000313" key="2">
    <source>
        <dbReference type="Proteomes" id="UP001281761"/>
    </source>
</evidence>
<protein>
    <submittedName>
        <fullName evidence="1">Uncharacterized protein</fullName>
    </submittedName>
</protein>
<dbReference type="InterPro" id="IPR016024">
    <property type="entry name" value="ARM-type_fold"/>
</dbReference>
<dbReference type="EMBL" id="JARBJD010000015">
    <property type="protein sequence ID" value="KAK2961558.1"/>
    <property type="molecule type" value="Genomic_DNA"/>
</dbReference>
<sequence>MDCSPFLNWDGKKFESEDEKALVLRSLVATLKPQPALDASLETKAVTLLKYVEPIYPEAADAFLGHFASSTDESLTNFIQSIVVLLSSASQAITTAAIEMVVCFVSNCPAQIRIPLVKADLIPQLIITLNPQSLSFTEAVDIHSSLMNIIHNSVWLATPNFFRYLKVKDHDEQQAVHKMVLQQVLAPSEQYIRHLCVNRFSIIDGEQSKLFLDLFANLLQISPYYQPTKKFVLSLPVFLTIPSCLTFFENDKTIWSFLASMVNAQWKRNRRMDEEQRMWKTVHGVLGMEGIEDVIEEKLQNDKNTYGEHTVVQSMEWNNLQGMNLPNP</sequence>
<evidence type="ECO:0000313" key="1">
    <source>
        <dbReference type="EMBL" id="KAK2961558.1"/>
    </source>
</evidence>